<evidence type="ECO:0000256" key="1">
    <source>
        <dbReference type="ARBA" id="ARBA00023157"/>
    </source>
</evidence>
<keyword evidence="2" id="KW-0732">Signal</keyword>
<dbReference type="OrthoDB" id="8935730at2759"/>
<dbReference type="Gene3D" id="3.10.100.10">
    <property type="entry name" value="Mannose-Binding Protein A, subunit A"/>
    <property type="match status" value="1"/>
</dbReference>
<dbReference type="PANTHER" id="PTHR45784:SF8">
    <property type="entry name" value="C-TYPE MANNOSE RECEPTOR 2-RELATED"/>
    <property type="match status" value="1"/>
</dbReference>
<dbReference type="InterPro" id="IPR016186">
    <property type="entry name" value="C-type_lectin-like/link_sf"/>
</dbReference>
<feature type="signal peptide" evidence="2">
    <location>
        <begin position="1"/>
        <end position="25"/>
    </location>
</feature>
<dbReference type="PROSITE" id="PS50041">
    <property type="entry name" value="C_TYPE_LECTIN_2"/>
    <property type="match status" value="1"/>
</dbReference>
<evidence type="ECO:0000259" key="3">
    <source>
        <dbReference type="PROSITE" id="PS50041"/>
    </source>
</evidence>
<sequence length="210" mass="24305">MKSGPGAQDLLTFSLLLVAARCVDAFTLNMTVHCPPESLNWTEARRYCQENYRDLVTLDLVNSVDVTQALKTAGVGQAWIGLHRDPENDHVWKWINLTWKWISGDTSEYRNWAPGEPITKDCGSFDLDNSKWHSHVCSEERRFACFDDNVVVVTENKTWEDALSHCRGMLSQCEDQLNTCRYRYELLSLERPSDYSYVRKRLFEAETDEV</sequence>
<feature type="chain" id="PRO_5021323883" evidence="2">
    <location>
        <begin position="26"/>
        <end position="210"/>
    </location>
</feature>
<dbReference type="InterPro" id="IPR018378">
    <property type="entry name" value="C-type_lectin_CS"/>
</dbReference>
<dbReference type="Pfam" id="PF00059">
    <property type="entry name" value="Lectin_C"/>
    <property type="match status" value="1"/>
</dbReference>
<reference evidence="4 5" key="1">
    <citation type="submission" date="2019-03" db="EMBL/GenBank/DDBJ databases">
        <title>First draft genome of Liparis tanakae, snailfish: a comprehensive survey of snailfish specific genes.</title>
        <authorList>
            <person name="Kim W."/>
            <person name="Song I."/>
            <person name="Jeong J.-H."/>
            <person name="Kim D."/>
            <person name="Kim S."/>
            <person name="Ryu S."/>
            <person name="Song J.Y."/>
            <person name="Lee S.K."/>
        </authorList>
    </citation>
    <scope>NUCLEOTIDE SEQUENCE [LARGE SCALE GENOMIC DNA]</scope>
    <source>
        <tissue evidence="4">Muscle</tissue>
    </source>
</reference>
<feature type="domain" description="C-type lectin" evidence="3">
    <location>
        <begin position="37"/>
        <end position="146"/>
    </location>
</feature>
<dbReference type="AlphaFoldDB" id="A0A4Z2EEI0"/>
<dbReference type="SUPFAM" id="SSF56436">
    <property type="entry name" value="C-type lectin-like"/>
    <property type="match status" value="1"/>
</dbReference>
<evidence type="ECO:0000313" key="4">
    <source>
        <dbReference type="EMBL" id="TNN27297.1"/>
    </source>
</evidence>
<name>A0A4Z2EEI0_9TELE</name>
<dbReference type="GO" id="GO:0030246">
    <property type="term" value="F:carbohydrate binding"/>
    <property type="evidence" value="ECO:0007669"/>
    <property type="project" value="UniProtKB-KW"/>
</dbReference>
<keyword evidence="5" id="KW-1185">Reference proteome</keyword>
<dbReference type="PROSITE" id="PS00615">
    <property type="entry name" value="C_TYPE_LECTIN_1"/>
    <property type="match status" value="1"/>
</dbReference>
<dbReference type="EMBL" id="SRLO01008527">
    <property type="protein sequence ID" value="TNN27297.1"/>
    <property type="molecule type" value="Genomic_DNA"/>
</dbReference>
<protein>
    <submittedName>
        <fullName evidence="4">E-selectin</fullName>
    </submittedName>
</protein>
<gene>
    <name evidence="4" type="primary">SELE_2</name>
    <name evidence="4" type="ORF">EYF80_062559</name>
</gene>
<dbReference type="SMART" id="SM00034">
    <property type="entry name" value="CLECT"/>
    <property type="match status" value="1"/>
</dbReference>
<dbReference type="InterPro" id="IPR016187">
    <property type="entry name" value="CTDL_fold"/>
</dbReference>
<evidence type="ECO:0000313" key="5">
    <source>
        <dbReference type="Proteomes" id="UP000314294"/>
    </source>
</evidence>
<keyword evidence="4" id="KW-0430">Lectin</keyword>
<organism evidence="4 5">
    <name type="scientific">Liparis tanakae</name>
    <name type="common">Tanaka's snailfish</name>
    <dbReference type="NCBI Taxonomy" id="230148"/>
    <lineage>
        <taxon>Eukaryota</taxon>
        <taxon>Metazoa</taxon>
        <taxon>Chordata</taxon>
        <taxon>Craniata</taxon>
        <taxon>Vertebrata</taxon>
        <taxon>Euteleostomi</taxon>
        <taxon>Actinopterygii</taxon>
        <taxon>Neopterygii</taxon>
        <taxon>Teleostei</taxon>
        <taxon>Neoteleostei</taxon>
        <taxon>Acanthomorphata</taxon>
        <taxon>Eupercaria</taxon>
        <taxon>Perciformes</taxon>
        <taxon>Cottioidei</taxon>
        <taxon>Cottales</taxon>
        <taxon>Liparidae</taxon>
        <taxon>Liparis</taxon>
    </lineage>
</organism>
<proteinExistence type="predicted"/>
<evidence type="ECO:0000256" key="2">
    <source>
        <dbReference type="SAM" id="SignalP"/>
    </source>
</evidence>
<comment type="caution">
    <text evidence="4">The sequence shown here is derived from an EMBL/GenBank/DDBJ whole genome shotgun (WGS) entry which is preliminary data.</text>
</comment>
<accession>A0A4Z2EEI0</accession>
<dbReference type="PANTHER" id="PTHR45784">
    <property type="entry name" value="C-TYPE LECTIN DOMAIN FAMILY 20 MEMBER A-RELATED"/>
    <property type="match status" value="1"/>
</dbReference>
<dbReference type="InterPro" id="IPR001304">
    <property type="entry name" value="C-type_lectin-like"/>
</dbReference>
<dbReference type="Proteomes" id="UP000314294">
    <property type="component" value="Unassembled WGS sequence"/>
</dbReference>
<keyword evidence="1" id="KW-1015">Disulfide bond</keyword>